<dbReference type="GO" id="GO:0004177">
    <property type="term" value="F:aminopeptidase activity"/>
    <property type="evidence" value="ECO:0007669"/>
    <property type="project" value="UniProtKB-KW"/>
</dbReference>
<name>A0A4R6UV69_9GAMM</name>
<dbReference type="SUPFAM" id="SSF101821">
    <property type="entry name" value="Aminopeptidase/glucanase lid domain"/>
    <property type="match status" value="1"/>
</dbReference>
<dbReference type="Proteomes" id="UP000295375">
    <property type="component" value="Unassembled WGS sequence"/>
</dbReference>
<protein>
    <recommendedName>
        <fullName evidence="10">M18 family aminopeptidase</fullName>
        <ecNumber evidence="10">3.4.11.-</ecNumber>
    </recommendedName>
</protein>
<keyword evidence="3 9" id="KW-0031">Aminopeptidase</keyword>
<evidence type="ECO:0000256" key="5">
    <source>
        <dbReference type="ARBA" id="ARBA00022723"/>
    </source>
</evidence>
<comment type="caution">
    <text evidence="11">The sequence shown here is derived from an EMBL/GenBank/DDBJ whole genome shotgun (WGS) entry which is preliminary data.</text>
</comment>
<evidence type="ECO:0000256" key="9">
    <source>
        <dbReference type="RuleBase" id="RU004386"/>
    </source>
</evidence>
<dbReference type="InterPro" id="IPR023358">
    <property type="entry name" value="Peptidase_M18_dom2"/>
</dbReference>
<dbReference type="Gene3D" id="3.40.630.10">
    <property type="entry name" value="Zn peptidases"/>
    <property type="match status" value="1"/>
</dbReference>
<dbReference type="InterPro" id="IPR001948">
    <property type="entry name" value="Peptidase_M18"/>
</dbReference>
<dbReference type="EC" id="3.4.11.-" evidence="10"/>
<keyword evidence="7 9" id="KW-0862">Zinc</keyword>
<keyword evidence="5 9" id="KW-0479">Metal-binding</keyword>
<comment type="cofactor">
    <cofactor evidence="1 10">
        <name>Zn(2+)</name>
        <dbReference type="ChEBI" id="CHEBI:29105"/>
    </cofactor>
</comment>
<evidence type="ECO:0000313" key="11">
    <source>
        <dbReference type="EMBL" id="TDQ51230.1"/>
    </source>
</evidence>
<reference evidence="11 12" key="1">
    <citation type="submission" date="2019-03" db="EMBL/GenBank/DDBJ databases">
        <title>Genomic Encyclopedia of Type Strains, Phase IV (KMG-IV): sequencing the most valuable type-strain genomes for metagenomic binning, comparative biology and taxonomic classification.</title>
        <authorList>
            <person name="Goeker M."/>
        </authorList>
    </citation>
    <scope>NUCLEOTIDE SEQUENCE [LARGE SCALE GENOMIC DNA]</scope>
    <source>
        <strain evidence="11 12">DSM 103792</strain>
    </source>
</reference>
<keyword evidence="4 9" id="KW-0645">Protease</keyword>
<evidence type="ECO:0000256" key="3">
    <source>
        <dbReference type="ARBA" id="ARBA00022438"/>
    </source>
</evidence>
<accession>A0A4R6UV69</accession>
<proteinExistence type="inferred from homology"/>
<dbReference type="PANTHER" id="PTHR28570">
    <property type="entry name" value="ASPARTYL AMINOPEPTIDASE"/>
    <property type="match status" value="1"/>
</dbReference>
<dbReference type="CDD" id="cd05658">
    <property type="entry name" value="M18_DAP"/>
    <property type="match status" value="1"/>
</dbReference>
<dbReference type="OrthoDB" id="5288740at2"/>
<evidence type="ECO:0000313" key="12">
    <source>
        <dbReference type="Proteomes" id="UP000295375"/>
    </source>
</evidence>
<evidence type="ECO:0000256" key="6">
    <source>
        <dbReference type="ARBA" id="ARBA00022801"/>
    </source>
</evidence>
<evidence type="ECO:0000256" key="1">
    <source>
        <dbReference type="ARBA" id="ARBA00001947"/>
    </source>
</evidence>
<dbReference type="Gene3D" id="2.30.250.10">
    <property type="entry name" value="Aminopeptidase i, Domain 2"/>
    <property type="match status" value="1"/>
</dbReference>
<evidence type="ECO:0000256" key="2">
    <source>
        <dbReference type="ARBA" id="ARBA00008290"/>
    </source>
</evidence>
<dbReference type="NCBIfam" id="NF002759">
    <property type="entry name" value="PRK02813.1"/>
    <property type="match status" value="1"/>
</dbReference>
<dbReference type="AlphaFoldDB" id="A0A4R6UV69"/>
<dbReference type="SUPFAM" id="SSF53187">
    <property type="entry name" value="Zn-dependent exopeptidases"/>
    <property type="match status" value="1"/>
</dbReference>
<evidence type="ECO:0000256" key="4">
    <source>
        <dbReference type="ARBA" id="ARBA00022670"/>
    </source>
</evidence>
<dbReference type="GO" id="GO:0006508">
    <property type="term" value="P:proteolysis"/>
    <property type="evidence" value="ECO:0007669"/>
    <property type="project" value="UniProtKB-KW"/>
</dbReference>
<keyword evidence="6 9" id="KW-0378">Hydrolase</keyword>
<comment type="similarity">
    <text evidence="2 9">Belongs to the peptidase M18 family.</text>
</comment>
<dbReference type="RefSeq" id="WP_133587080.1">
    <property type="nucleotide sequence ID" value="NZ_CP037953.1"/>
</dbReference>
<evidence type="ECO:0000256" key="7">
    <source>
        <dbReference type="ARBA" id="ARBA00022833"/>
    </source>
</evidence>
<dbReference type="Pfam" id="PF02127">
    <property type="entry name" value="Peptidase_M18"/>
    <property type="match status" value="1"/>
</dbReference>
<dbReference type="GO" id="GO:0008237">
    <property type="term" value="F:metallopeptidase activity"/>
    <property type="evidence" value="ECO:0007669"/>
    <property type="project" value="UniProtKB-KW"/>
</dbReference>
<evidence type="ECO:0000256" key="8">
    <source>
        <dbReference type="ARBA" id="ARBA00023049"/>
    </source>
</evidence>
<dbReference type="GO" id="GO:0008270">
    <property type="term" value="F:zinc ion binding"/>
    <property type="evidence" value="ECO:0007669"/>
    <property type="project" value="InterPro"/>
</dbReference>
<dbReference type="GO" id="GO:0005737">
    <property type="term" value="C:cytoplasm"/>
    <property type="evidence" value="ECO:0007669"/>
    <property type="project" value="UniProtKB-ARBA"/>
</dbReference>
<sequence length="435" mass="48014">MTASQYRPVAKAMLDFIEQSPTPWHAVASTCARLQQAGFTRLLETDSWQLQTHGRYFVTRQDASVIAFIVGEKTEQHGLRIIGAHTDSPGMRVKTSGAQENGGYLRLNCEVYGGPILATFTDRDLALAGRLLIRDSTSKDGVRSMLYNSTRAVVRMPNLPIHLNRNVNDDGLKVHKHRDLNLLLSALQQALPARDAFSHWLCQEPGIDRSDLLGFELLPYDAQPGAFFGVDDEFIAVRQLDNLASCHAALEALLNSKAGKATQMIALFDHEEVGSTSYTGADGSFLQDVIERICAIESTARDSYRRSLANSWLLSADMAHAWHPSHNDCYDGLHHLKVNQGVALKINSSQRYATDGYGEALFTQLAEKASVPSQKYVHRADLSCGSTIGPLSASRIGIRTLDVGVPMWAMHSARESGGADDQFHYVKFMEAFLQH</sequence>
<gene>
    <name evidence="11" type="ORF">EV696_101203</name>
</gene>
<keyword evidence="8 9" id="KW-0482">Metalloprotease</keyword>
<dbReference type="PRINTS" id="PR00932">
    <property type="entry name" value="AMINO1PTASE"/>
</dbReference>
<organism evidence="11 12">
    <name type="scientific">Permianibacter aggregans</name>
    <dbReference type="NCBI Taxonomy" id="1510150"/>
    <lineage>
        <taxon>Bacteria</taxon>
        <taxon>Pseudomonadati</taxon>
        <taxon>Pseudomonadota</taxon>
        <taxon>Gammaproteobacteria</taxon>
        <taxon>Pseudomonadales</taxon>
        <taxon>Pseudomonadaceae</taxon>
        <taxon>Permianibacter</taxon>
    </lineage>
</organism>
<dbReference type="PANTHER" id="PTHR28570:SF3">
    <property type="entry name" value="ASPARTYL AMINOPEPTIDASE"/>
    <property type="match status" value="1"/>
</dbReference>
<dbReference type="EMBL" id="SNYM01000001">
    <property type="protein sequence ID" value="TDQ51230.1"/>
    <property type="molecule type" value="Genomic_DNA"/>
</dbReference>
<evidence type="ECO:0000256" key="10">
    <source>
        <dbReference type="RuleBase" id="RU004387"/>
    </source>
</evidence>
<keyword evidence="12" id="KW-1185">Reference proteome</keyword>